<dbReference type="AlphaFoldDB" id="A0A158D243"/>
<evidence type="ECO:0000313" key="1">
    <source>
        <dbReference type="EMBL" id="SAK88563.1"/>
    </source>
</evidence>
<gene>
    <name evidence="1" type="ORF">AWB77_04797</name>
</gene>
<dbReference type="STRING" id="1777138.AWB77_04797"/>
<reference evidence="1" key="1">
    <citation type="submission" date="2016-01" db="EMBL/GenBank/DDBJ databases">
        <authorList>
            <person name="Peeters C."/>
        </authorList>
    </citation>
    <scope>NUCLEOTIDE SEQUENCE</scope>
    <source>
        <strain evidence="1">LMG 29320</strain>
    </source>
</reference>
<keyword evidence="2" id="KW-1185">Reference proteome</keyword>
<dbReference type="Proteomes" id="UP000054903">
    <property type="component" value="Unassembled WGS sequence"/>
</dbReference>
<organism evidence="1 2">
    <name type="scientific">Caballeronia fortuita</name>
    <dbReference type="NCBI Taxonomy" id="1777138"/>
    <lineage>
        <taxon>Bacteria</taxon>
        <taxon>Pseudomonadati</taxon>
        <taxon>Pseudomonadota</taxon>
        <taxon>Betaproteobacteria</taxon>
        <taxon>Burkholderiales</taxon>
        <taxon>Burkholderiaceae</taxon>
        <taxon>Caballeronia</taxon>
    </lineage>
</organism>
<sequence length="229" mass="24959">MAAPVRINISADLRSLTRSLNDLERKQLPFATAQALTAVAKSVQVVEKGAIRQVFDRPTPFTVNSVGVKAARKNNLEAVVFVKDIAAAYLAPYEFGGTHKLIGSGKTWLNPKDRALLNQYGNLSKSTLKRLEGRPDIFVGSIKTKSGESIGGVWQRPTDVKAVKTAGKRGVALRGVNKSGHLKLLIRFGDAMPVHQHLNFEMRARVVINAGFRREFAAAFAQALATAKR</sequence>
<dbReference type="OrthoDB" id="6871774at2"/>
<evidence type="ECO:0000313" key="2">
    <source>
        <dbReference type="Proteomes" id="UP000054903"/>
    </source>
</evidence>
<protein>
    <submittedName>
        <fullName evidence="1">Uncharacterized protein</fullName>
    </submittedName>
</protein>
<comment type="caution">
    <text evidence="1">The sequence shown here is derived from an EMBL/GenBank/DDBJ whole genome shotgun (WGS) entry which is preliminary data.</text>
</comment>
<dbReference type="EMBL" id="FCNX02000013">
    <property type="protein sequence ID" value="SAK88563.1"/>
    <property type="molecule type" value="Genomic_DNA"/>
</dbReference>
<proteinExistence type="predicted"/>
<name>A0A158D243_9BURK</name>
<accession>A0A158D243</accession>
<dbReference type="RefSeq" id="WP_063936554.1">
    <property type="nucleotide sequence ID" value="NZ_FCNX02000013.1"/>
</dbReference>